<evidence type="ECO:0000313" key="1">
    <source>
        <dbReference type="EMBL" id="GAA2227512.1"/>
    </source>
</evidence>
<dbReference type="Proteomes" id="UP001501474">
    <property type="component" value="Unassembled WGS sequence"/>
</dbReference>
<sequence>MLRLIAAMAGIISLRDGHRVAQLGHPVGRAGELGIVGGRASTASLRTTAPSIRVWPDAHGGVTG</sequence>
<dbReference type="EMBL" id="BAAART010000042">
    <property type="protein sequence ID" value="GAA2227512.1"/>
    <property type="molecule type" value="Genomic_DNA"/>
</dbReference>
<organism evidence="1 2">
    <name type="scientific">Streptomyces indiaensis</name>
    <dbReference type="NCBI Taxonomy" id="284033"/>
    <lineage>
        <taxon>Bacteria</taxon>
        <taxon>Bacillati</taxon>
        <taxon>Actinomycetota</taxon>
        <taxon>Actinomycetes</taxon>
        <taxon>Kitasatosporales</taxon>
        <taxon>Streptomycetaceae</taxon>
        <taxon>Streptomyces</taxon>
    </lineage>
</organism>
<proteinExistence type="predicted"/>
<accession>A0ABP5Q891</accession>
<keyword evidence="2" id="KW-1185">Reference proteome</keyword>
<comment type="caution">
    <text evidence="1">The sequence shown here is derived from an EMBL/GenBank/DDBJ whole genome shotgun (WGS) entry which is preliminary data.</text>
</comment>
<name>A0ABP5Q891_9ACTN</name>
<reference evidence="2" key="1">
    <citation type="journal article" date="2019" name="Int. J. Syst. Evol. Microbiol.">
        <title>The Global Catalogue of Microorganisms (GCM) 10K type strain sequencing project: providing services to taxonomists for standard genome sequencing and annotation.</title>
        <authorList>
            <consortium name="The Broad Institute Genomics Platform"/>
            <consortium name="The Broad Institute Genome Sequencing Center for Infectious Disease"/>
            <person name="Wu L."/>
            <person name="Ma J."/>
        </authorList>
    </citation>
    <scope>NUCLEOTIDE SEQUENCE [LARGE SCALE GENOMIC DNA]</scope>
    <source>
        <strain evidence="2">JCM 3053</strain>
    </source>
</reference>
<gene>
    <name evidence="1" type="ORF">GCM10010104_19950</name>
</gene>
<protein>
    <submittedName>
        <fullName evidence="1">Uncharacterized protein</fullName>
    </submittedName>
</protein>
<evidence type="ECO:0000313" key="2">
    <source>
        <dbReference type="Proteomes" id="UP001501474"/>
    </source>
</evidence>